<dbReference type="InterPro" id="IPR027417">
    <property type="entry name" value="P-loop_NTPase"/>
</dbReference>
<dbReference type="EMBL" id="SWLE01000022">
    <property type="protein sequence ID" value="TNM84619.1"/>
    <property type="molecule type" value="Genomic_DNA"/>
</dbReference>
<dbReference type="InterPro" id="IPR050614">
    <property type="entry name" value="Synaptic_Scaffolding_LAP-MAGUK"/>
</dbReference>
<dbReference type="PROSITE" id="PS00856">
    <property type="entry name" value="GUANYLATE_KINASE_1"/>
    <property type="match status" value="1"/>
</dbReference>
<dbReference type="Proteomes" id="UP000516260">
    <property type="component" value="Chromosome 9"/>
</dbReference>
<dbReference type="GO" id="GO:0043005">
    <property type="term" value="C:neuron projection"/>
    <property type="evidence" value="ECO:0007669"/>
    <property type="project" value="TreeGrafter"/>
</dbReference>
<dbReference type="GO" id="GO:0016323">
    <property type="term" value="C:basolateral plasma membrane"/>
    <property type="evidence" value="ECO:0007669"/>
    <property type="project" value="TreeGrafter"/>
</dbReference>
<evidence type="ECO:0000256" key="2">
    <source>
        <dbReference type="SAM" id="SignalP"/>
    </source>
</evidence>
<dbReference type="GO" id="GO:0043113">
    <property type="term" value="P:receptor clustering"/>
    <property type="evidence" value="ECO:0007669"/>
    <property type="project" value="TreeGrafter"/>
</dbReference>
<dbReference type="PANTHER" id="PTHR23119">
    <property type="entry name" value="DISCS LARGE"/>
    <property type="match status" value="1"/>
</dbReference>
<dbReference type="GO" id="GO:0045197">
    <property type="term" value="P:establishment or maintenance of epithelial cell apical/basal polarity"/>
    <property type="evidence" value="ECO:0007669"/>
    <property type="project" value="TreeGrafter"/>
</dbReference>
<dbReference type="GO" id="GO:0099072">
    <property type="term" value="P:regulation of postsynaptic membrane neurotransmitter receptor levels"/>
    <property type="evidence" value="ECO:0007669"/>
    <property type="project" value="TreeGrafter"/>
</dbReference>
<dbReference type="GO" id="GO:0035255">
    <property type="term" value="F:ionotropic glutamate receptor binding"/>
    <property type="evidence" value="ECO:0007669"/>
    <property type="project" value="TreeGrafter"/>
</dbReference>
<dbReference type="Pfam" id="PF00625">
    <property type="entry name" value="Guanylate_kin"/>
    <property type="match status" value="1"/>
</dbReference>
<evidence type="ECO:0000313" key="4">
    <source>
        <dbReference type="EMBL" id="TNM84619.1"/>
    </source>
</evidence>
<feature type="domain" description="Guanylate kinase-like" evidence="3">
    <location>
        <begin position="171"/>
        <end position="346"/>
    </location>
</feature>
<comment type="caution">
    <text evidence="4">The sequence shown here is derived from an EMBL/GenBank/DDBJ whole genome shotgun (WGS) entry which is preliminary data.</text>
</comment>
<sequence length="361" mass="41709">MVFLQLISSACFLLCAYVRQSMTTGAHFSPCVCLKCNCGTSRITIVVHESLKIMQNSLFLHQNDPKRHQNSGLTEPRSLRFPIYRKSLLDVSLCTKGCFVCMTMTNIPVCPVLFLPSQSFNDKRKKNFTFTRKFPFYKNREGEQDGSDSERSQDDVILSYEPVLRQEITYVRPVIILGPMKDRINDDLISEFPEKFGSCVPHTTRPKRDYEVDGRDYHFVMSREQMENDIQEHKFIEAGQYNDNLYGTSVQSVKYVAERGKHCILDVSGNAIKRLQVAQLYPIAILVKPRTIDSLMDMNKRLTEEQARKTFDRAMKLEQEFGEFFTALVQGDTLEDIYNSCKQVIEEHSGPYIWIPSKEKL</sequence>
<dbReference type="FunFam" id="3.30.63.10:FF:000001">
    <property type="entry name" value="Disks large homolog 1 isoform 2"/>
    <property type="match status" value="1"/>
</dbReference>
<reference evidence="4 5" key="1">
    <citation type="submission" date="2019-04" db="EMBL/GenBank/DDBJ databases">
        <title>The sequence and de novo assembly of Takifugu bimaculatus genome using PacBio and Hi-C technologies.</title>
        <authorList>
            <person name="Xu P."/>
            <person name="Liu B."/>
            <person name="Zhou Z."/>
        </authorList>
    </citation>
    <scope>NUCLEOTIDE SEQUENCE [LARGE SCALE GENOMIC DNA]</scope>
    <source>
        <strain evidence="4">TB-2018</strain>
        <tissue evidence="4">Muscle</tissue>
    </source>
</reference>
<feature type="chain" id="PRO_5021411844" description="Guanylate kinase-like domain-containing protein" evidence="2">
    <location>
        <begin position="21"/>
        <end position="361"/>
    </location>
</feature>
<keyword evidence="5" id="KW-1185">Reference proteome</keyword>
<dbReference type="Gene3D" id="2.30.30.40">
    <property type="entry name" value="SH3 Domains"/>
    <property type="match status" value="1"/>
</dbReference>
<dbReference type="SMART" id="SM00072">
    <property type="entry name" value="GuKc"/>
    <property type="match status" value="1"/>
</dbReference>
<dbReference type="InterPro" id="IPR020590">
    <property type="entry name" value="Guanylate_kinase_CS"/>
</dbReference>
<dbReference type="Gene3D" id="3.30.63.10">
    <property type="entry name" value="Guanylate Kinase phosphate binding domain"/>
    <property type="match status" value="1"/>
</dbReference>
<accession>A0A4Z2AYI9</accession>
<dbReference type="GO" id="GO:0098609">
    <property type="term" value="P:cell-cell adhesion"/>
    <property type="evidence" value="ECO:0007669"/>
    <property type="project" value="TreeGrafter"/>
</dbReference>
<dbReference type="SUPFAM" id="SSF52540">
    <property type="entry name" value="P-loop containing nucleoside triphosphate hydrolases"/>
    <property type="match status" value="1"/>
</dbReference>
<feature type="signal peptide" evidence="2">
    <location>
        <begin position="1"/>
        <end position="20"/>
    </location>
</feature>
<dbReference type="InterPro" id="IPR008144">
    <property type="entry name" value="Guanylate_kin-like_dom"/>
</dbReference>
<evidence type="ECO:0000313" key="5">
    <source>
        <dbReference type="Proteomes" id="UP000516260"/>
    </source>
</evidence>
<proteinExistence type="predicted"/>
<dbReference type="GO" id="GO:0019901">
    <property type="term" value="F:protein kinase binding"/>
    <property type="evidence" value="ECO:0007669"/>
    <property type="project" value="TreeGrafter"/>
</dbReference>
<keyword evidence="1" id="KW-0677">Repeat</keyword>
<dbReference type="GO" id="GO:0007268">
    <property type="term" value="P:chemical synaptic transmission"/>
    <property type="evidence" value="ECO:0007669"/>
    <property type="project" value="TreeGrafter"/>
</dbReference>
<organism evidence="4 5">
    <name type="scientific">Takifugu bimaculatus</name>
    <dbReference type="NCBI Taxonomy" id="433685"/>
    <lineage>
        <taxon>Eukaryota</taxon>
        <taxon>Metazoa</taxon>
        <taxon>Chordata</taxon>
        <taxon>Craniata</taxon>
        <taxon>Vertebrata</taxon>
        <taxon>Euteleostomi</taxon>
        <taxon>Actinopterygii</taxon>
        <taxon>Neopterygii</taxon>
        <taxon>Teleostei</taxon>
        <taxon>Neoteleostei</taxon>
        <taxon>Acanthomorphata</taxon>
        <taxon>Eupercaria</taxon>
        <taxon>Tetraodontiformes</taxon>
        <taxon>Tetradontoidea</taxon>
        <taxon>Tetraodontidae</taxon>
        <taxon>Takifugu</taxon>
    </lineage>
</organism>
<dbReference type="GO" id="GO:0031594">
    <property type="term" value="C:neuromuscular junction"/>
    <property type="evidence" value="ECO:0007669"/>
    <property type="project" value="TreeGrafter"/>
</dbReference>
<dbReference type="InterPro" id="IPR008145">
    <property type="entry name" value="GK/Ca_channel_bsu"/>
</dbReference>
<dbReference type="AlphaFoldDB" id="A0A4Z2AYI9"/>
<keyword evidence="2" id="KW-0732">Signal</keyword>
<gene>
    <name evidence="4" type="ORF">fugu_008797</name>
</gene>
<dbReference type="Gene3D" id="3.40.50.300">
    <property type="entry name" value="P-loop containing nucleotide triphosphate hydrolases"/>
    <property type="match status" value="1"/>
</dbReference>
<dbReference type="PANTHER" id="PTHR23119:SF6">
    <property type="entry name" value="DISKS LARGE HOMOLOG 2"/>
    <property type="match status" value="1"/>
</dbReference>
<evidence type="ECO:0000259" key="3">
    <source>
        <dbReference type="PROSITE" id="PS50052"/>
    </source>
</evidence>
<dbReference type="GO" id="GO:0097120">
    <property type="term" value="P:receptor localization to synapse"/>
    <property type="evidence" value="ECO:0007669"/>
    <property type="project" value="TreeGrafter"/>
</dbReference>
<evidence type="ECO:0000256" key="1">
    <source>
        <dbReference type="ARBA" id="ARBA00022737"/>
    </source>
</evidence>
<dbReference type="PROSITE" id="PS50052">
    <property type="entry name" value="GUANYLATE_KINASE_2"/>
    <property type="match status" value="1"/>
</dbReference>
<name>A0A4Z2AYI9_9TELE</name>
<dbReference type="FunFam" id="3.40.50.300:FF:001402">
    <property type="entry name" value="Discs, large homolog 3 (Drosophila)"/>
    <property type="match status" value="1"/>
</dbReference>
<dbReference type="CDD" id="cd00071">
    <property type="entry name" value="GMPK"/>
    <property type="match status" value="1"/>
</dbReference>
<dbReference type="GO" id="GO:0098839">
    <property type="term" value="C:postsynaptic density membrane"/>
    <property type="evidence" value="ECO:0007669"/>
    <property type="project" value="TreeGrafter"/>
</dbReference>
<protein>
    <recommendedName>
        <fullName evidence="3">Guanylate kinase-like domain-containing protein</fullName>
    </recommendedName>
</protein>